<evidence type="ECO:0000313" key="2">
    <source>
        <dbReference type="EMBL" id="KZO92363.1"/>
    </source>
</evidence>
<feature type="domain" description="Helitron helicase-like" evidence="1">
    <location>
        <begin position="286"/>
        <end position="403"/>
    </location>
</feature>
<gene>
    <name evidence="2" type="ORF">CALVIDRAFT_468331</name>
</gene>
<sequence>MDRLCTSCQALHFIKEREKNSSIARPIFTKCCLRGRIQLPEFLPVPRVLAQLMGSEDANAKHFKENIQQYNHALSFVSLGAKQDNSVLNGAGVYSYRIQGALHHRYGPARPTGEVNPVYNQLYFMDPQVARQAREQRNSNLRPQILWELGEMLQERHFYAQRFQHAFQVLEEQERRNREAGRPNEVVEVRLHFDPRNDQRRYNLPTTEEVAVVLPNALSNERRDFILHNRTDGQLTRMSTGNPAYMSLHYVLAFPNGEHGWHWSIPKVGEAGRTTGRGRNVTEMEYYRYRLHFRNLPWAQHLFLCGRLFQQYIVDAWACVEQDRLQWIEYNQKTIRAELYNGLVDAAANNDHARDASQLGKRVILPSSFVTSTRFMYQLYQDSMAIVRWAGRPDIFLTLTANP</sequence>
<protein>
    <recommendedName>
        <fullName evidence="1">Helitron helicase-like domain-containing protein</fullName>
    </recommendedName>
</protein>
<accession>A0A167I731</accession>
<dbReference type="STRING" id="1330018.A0A167I731"/>
<dbReference type="PANTHER" id="PTHR45786">
    <property type="entry name" value="DNA BINDING PROTEIN-LIKE"/>
    <property type="match status" value="1"/>
</dbReference>
<evidence type="ECO:0000259" key="1">
    <source>
        <dbReference type="Pfam" id="PF14214"/>
    </source>
</evidence>
<reference evidence="2 3" key="1">
    <citation type="journal article" date="2016" name="Mol. Biol. Evol.">
        <title>Comparative Genomics of Early-Diverging Mushroom-Forming Fungi Provides Insights into the Origins of Lignocellulose Decay Capabilities.</title>
        <authorList>
            <person name="Nagy L.G."/>
            <person name="Riley R."/>
            <person name="Tritt A."/>
            <person name="Adam C."/>
            <person name="Daum C."/>
            <person name="Floudas D."/>
            <person name="Sun H."/>
            <person name="Yadav J.S."/>
            <person name="Pangilinan J."/>
            <person name="Larsson K.H."/>
            <person name="Matsuura K."/>
            <person name="Barry K."/>
            <person name="Labutti K."/>
            <person name="Kuo R."/>
            <person name="Ohm R.A."/>
            <person name="Bhattacharya S.S."/>
            <person name="Shirouzu T."/>
            <person name="Yoshinaga Y."/>
            <person name="Martin F.M."/>
            <person name="Grigoriev I.V."/>
            <person name="Hibbett D.S."/>
        </authorList>
    </citation>
    <scope>NUCLEOTIDE SEQUENCE [LARGE SCALE GENOMIC DNA]</scope>
    <source>
        <strain evidence="2 3">TUFC12733</strain>
    </source>
</reference>
<dbReference type="Proteomes" id="UP000076738">
    <property type="component" value="Unassembled WGS sequence"/>
</dbReference>
<dbReference type="Pfam" id="PF14214">
    <property type="entry name" value="Helitron_like_N"/>
    <property type="match status" value="1"/>
</dbReference>
<proteinExistence type="predicted"/>
<dbReference type="InterPro" id="IPR025476">
    <property type="entry name" value="Helitron_helicase-like"/>
</dbReference>
<dbReference type="OrthoDB" id="2272314at2759"/>
<dbReference type="AlphaFoldDB" id="A0A167I731"/>
<evidence type="ECO:0000313" key="3">
    <source>
        <dbReference type="Proteomes" id="UP000076738"/>
    </source>
</evidence>
<feature type="non-terminal residue" evidence="2">
    <location>
        <position position="403"/>
    </location>
</feature>
<dbReference type="PANTHER" id="PTHR45786:SF74">
    <property type="entry name" value="ATP-DEPENDENT DNA HELICASE"/>
    <property type="match status" value="1"/>
</dbReference>
<name>A0A167I731_CALVF</name>
<dbReference type="EMBL" id="KV417311">
    <property type="protein sequence ID" value="KZO92363.1"/>
    <property type="molecule type" value="Genomic_DNA"/>
</dbReference>
<keyword evidence="3" id="KW-1185">Reference proteome</keyword>
<organism evidence="2 3">
    <name type="scientific">Calocera viscosa (strain TUFC12733)</name>
    <dbReference type="NCBI Taxonomy" id="1330018"/>
    <lineage>
        <taxon>Eukaryota</taxon>
        <taxon>Fungi</taxon>
        <taxon>Dikarya</taxon>
        <taxon>Basidiomycota</taxon>
        <taxon>Agaricomycotina</taxon>
        <taxon>Dacrymycetes</taxon>
        <taxon>Dacrymycetales</taxon>
        <taxon>Dacrymycetaceae</taxon>
        <taxon>Calocera</taxon>
    </lineage>
</organism>